<dbReference type="InterPro" id="IPR010768">
    <property type="entry name" value="GATase1-like"/>
</dbReference>
<evidence type="ECO:0000313" key="3">
    <source>
        <dbReference type="Proteomes" id="UP000280960"/>
    </source>
</evidence>
<dbReference type="KEGG" id="bacg:D2962_00065"/>
<organism evidence="2 3">
    <name type="scientific">Biomaibacter acetigenes</name>
    <dbReference type="NCBI Taxonomy" id="2316383"/>
    <lineage>
        <taxon>Bacteria</taxon>
        <taxon>Bacillati</taxon>
        <taxon>Bacillota</taxon>
        <taxon>Clostridia</taxon>
        <taxon>Thermosediminibacterales</taxon>
        <taxon>Tepidanaerobacteraceae</taxon>
        <taxon>Biomaibacter</taxon>
    </lineage>
</organism>
<name>A0A3G2R1P5_9FIRM</name>
<dbReference type="Pfam" id="PF07090">
    <property type="entry name" value="GATase1_like"/>
    <property type="match status" value="1"/>
</dbReference>
<evidence type="ECO:0000259" key="1">
    <source>
        <dbReference type="Pfam" id="PF07090"/>
    </source>
</evidence>
<dbReference type="EMBL" id="CP033169">
    <property type="protein sequence ID" value="AYO29205.1"/>
    <property type="molecule type" value="Genomic_DNA"/>
</dbReference>
<dbReference type="SUPFAM" id="SSF52317">
    <property type="entry name" value="Class I glutamine amidotransferase-like"/>
    <property type="match status" value="1"/>
</dbReference>
<dbReference type="PANTHER" id="PTHR37947:SF1">
    <property type="entry name" value="BLL2462 PROTEIN"/>
    <property type="match status" value="1"/>
</dbReference>
<dbReference type="PANTHER" id="PTHR37947">
    <property type="entry name" value="BLL2462 PROTEIN"/>
    <property type="match status" value="1"/>
</dbReference>
<keyword evidence="3" id="KW-1185">Reference proteome</keyword>
<dbReference type="AlphaFoldDB" id="A0A3G2R1P5"/>
<dbReference type="InterPro" id="IPR029062">
    <property type="entry name" value="Class_I_gatase-like"/>
</dbReference>
<feature type="domain" description="Putative glutamine amidotransferase" evidence="1">
    <location>
        <begin position="47"/>
        <end position="271"/>
    </location>
</feature>
<sequence length="280" mass="31554">MGFLKEEKSTWQRRQIVIMKVLYAGDACTKLGPVFIASPFNLEMKGMSHHVWGQPLIDALKSDGNEVTHMTNEQAIADFPRTVEELSQYDVIIISDCECEVLSLYPFWIPGTPLPRTNRLKAIREFTRQGGGLLMIGGWTSFSGRFGHGGYYDTPVEEALPVNCLKGLDDRVETPEGATVRIKKPDHPIVRGIPWEDAPLFEGFNKIIPKDGAEVIATISDGEKEYPLIVTWTFGRGRAMAFASDCSPHWAQYFQPWEHYGQFWCQAIKWLGSNSARTNP</sequence>
<dbReference type="Gene3D" id="3.40.50.880">
    <property type="match status" value="1"/>
</dbReference>
<proteinExistence type="predicted"/>
<evidence type="ECO:0000313" key="2">
    <source>
        <dbReference type="EMBL" id="AYO29205.1"/>
    </source>
</evidence>
<protein>
    <submittedName>
        <fullName evidence="2">Cytoplasmic protein</fullName>
    </submittedName>
</protein>
<reference evidence="2 3" key="1">
    <citation type="submission" date="2018-10" db="EMBL/GenBank/DDBJ databases">
        <authorList>
            <person name="Zhang X."/>
        </authorList>
    </citation>
    <scope>NUCLEOTIDE SEQUENCE [LARGE SCALE GENOMIC DNA]</scope>
    <source>
        <strain evidence="2 3">SK-G1</strain>
    </source>
</reference>
<accession>A0A3G2R1P5</accession>
<dbReference type="Proteomes" id="UP000280960">
    <property type="component" value="Chromosome"/>
</dbReference>
<dbReference type="CDD" id="cd03143">
    <property type="entry name" value="A4_beta-galactosidase_middle_domain"/>
    <property type="match status" value="1"/>
</dbReference>
<gene>
    <name evidence="2" type="ORF">D2962_00065</name>
</gene>